<dbReference type="InterPro" id="IPR023214">
    <property type="entry name" value="HAD_sf"/>
</dbReference>
<protein>
    <submittedName>
        <fullName evidence="1">HAD family hydrolase</fullName>
    </submittedName>
</protein>
<dbReference type="SFLD" id="SFLDG01129">
    <property type="entry name" value="C1.5:_HAD__Beta-PGM__Phosphata"/>
    <property type="match status" value="1"/>
</dbReference>
<dbReference type="InterPro" id="IPR006439">
    <property type="entry name" value="HAD-SF_hydro_IA"/>
</dbReference>
<dbReference type="InterPro" id="IPR050155">
    <property type="entry name" value="HAD-like_hydrolase_sf"/>
</dbReference>
<evidence type="ECO:0000313" key="2">
    <source>
        <dbReference type="Proteomes" id="UP001500298"/>
    </source>
</evidence>
<dbReference type="GO" id="GO:0016787">
    <property type="term" value="F:hydrolase activity"/>
    <property type="evidence" value="ECO:0007669"/>
    <property type="project" value="UniProtKB-KW"/>
</dbReference>
<dbReference type="EMBL" id="BAABJX010000036">
    <property type="protein sequence ID" value="GAA4838801.1"/>
    <property type="molecule type" value="Genomic_DNA"/>
</dbReference>
<accession>A0ABP9DFX4</accession>
<dbReference type="Proteomes" id="UP001500298">
    <property type="component" value="Unassembled WGS sequence"/>
</dbReference>
<sequence>MIRPSTPKKSLVIFDFDGTIADSFEQIISISNKLAPRFNLAPVSKEKVNTLRNLPGKEVIHQLGISRFKLPFFIRAVKKEFTQELHKVNIIPGIKDCVIQLTKEGHQLGIVTSNTEENVRTYLEQHGLHTFFTFIYSSSNIFGKHKVLKKVLKKHQEYTSQTFYVGDECRDIEAAHKCDIRMISVLWGFSSKKRIEELSPFYIAQNPKEIPLVIH</sequence>
<organism evidence="1 2">
    <name type="scientific">Algivirga pacifica</name>
    <dbReference type="NCBI Taxonomy" id="1162670"/>
    <lineage>
        <taxon>Bacteria</taxon>
        <taxon>Pseudomonadati</taxon>
        <taxon>Bacteroidota</taxon>
        <taxon>Cytophagia</taxon>
        <taxon>Cytophagales</taxon>
        <taxon>Flammeovirgaceae</taxon>
        <taxon>Algivirga</taxon>
    </lineage>
</organism>
<dbReference type="InterPro" id="IPR041492">
    <property type="entry name" value="HAD_2"/>
</dbReference>
<dbReference type="PANTHER" id="PTHR43434">
    <property type="entry name" value="PHOSPHOGLYCOLATE PHOSPHATASE"/>
    <property type="match status" value="1"/>
</dbReference>
<dbReference type="Gene3D" id="1.10.150.240">
    <property type="entry name" value="Putative phosphatase, domain 2"/>
    <property type="match status" value="1"/>
</dbReference>
<comment type="caution">
    <text evidence="1">The sequence shown here is derived from an EMBL/GenBank/DDBJ whole genome shotgun (WGS) entry which is preliminary data.</text>
</comment>
<dbReference type="InterPro" id="IPR036412">
    <property type="entry name" value="HAD-like_sf"/>
</dbReference>
<dbReference type="SFLD" id="SFLDS00003">
    <property type="entry name" value="Haloacid_Dehalogenase"/>
    <property type="match status" value="1"/>
</dbReference>
<name>A0ABP9DFX4_9BACT</name>
<dbReference type="NCBIfam" id="TIGR01549">
    <property type="entry name" value="HAD-SF-IA-v1"/>
    <property type="match status" value="1"/>
</dbReference>
<dbReference type="Gene3D" id="3.40.50.1000">
    <property type="entry name" value="HAD superfamily/HAD-like"/>
    <property type="match status" value="1"/>
</dbReference>
<reference evidence="2" key="1">
    <citation type="journal article" date="2019" name="Int. J. Syst. Evol. Microbiol.">
        <title>The Global Catalogue of Microorganisms (GCM) 10K type strain sequencing project: providing services to taxonomists for standard genome sequencing and annotation.</title>
        <authorList>
            <consortium name="The Broad Institute Genomics Platform"/>
            <consortium name="The Broad Institute Genome Sequencing Center for Infectious Disease"/>
            <person name="Wu L."/>
            <person name="Ma J."/>
        </authorList>
    </citation>
    <scope>NUCLEOTIDE SEQUENCE [LARGE SCALE GENOMIC DNA]</scope>
    <source>
        <strain evidence="2">JCM 18326</strain>
    </source>
</reference>
<dbReference type="SUPFAM" id="SSF56784">
    <property type="entry name" value="HAD-like"/>
    <property type="match status" value="1"/>
</dbReference>
<dbReference type="RefSeq" id="WP_345372302.1">
    <property type="nucleotide sequence ID" value="NZ_BAABJX010000036.1"/>
</dbReference>
<gene>
    <name evidence="1" type="ORF">GCM10023331_25050</name>
</gene>
<dbReference type="Pfam" id="PF13419">
    <property type="entry name" value="HAD_2"/>
    <property type="match status" value="1"/>
</dbReference>
<proteinExistence type="predicted"/>
<dbReference type="InterPro" id="IPR023198">
    <property type="entry name" value="PGP-like_dom2"/>
</dbReference>
<dbReference type="PANTHER" id="PTHR43434:SF13">
    <property type="entry name" value="PHOSPHOGLYCOLATE PHOSPHATASE"/>
    <property type="match status" value="1"/>
</dbReference>
<keyword evidence="2" id="KW-1185">Reference proteome</keyword>
<evidence type="ECO:0000313" key="1">
    <source>
        <dbReference type="EMBL" id="GAA4838801.1"/>
    </source>
</evidence>
<keyword evidence="1" id="KW-0378">Hydrolase</keyword>